<keyword evidence="8" id="KW-1185">Reference proteome</keyword>
<dbReference type="GO" id="GO:0030686">
    <property type="term" value="C:90S preribosome"/>
    <property type="evidence" value="ECO:0007669"/>
    <property type="project" value="TreeGrafter"/>
</dbReference>
<dbReference type="Ensembl" id="ENSSPUT00000012805.1">
    <property type="protein sequence ID" value="ENSSPUP00000012007.1"/>
    <property type="gene ID" value="ENSSPUG00000009204.1"/>
</dbReference>
<accession>A0A8D0GVG0</accession>
<feature type="compositionally biased region" description="Basic and acidic residues" evidence="5">
    <location>
        <begin position="154"/>
        <end position="175"/>
    </location>
</feature>
<dbReference type="GO" id="GO:0030490">
    <property type="term" value="P:maturation of SSU-rRNA"/>
    <property type="evidence" value="ECO:0007669"/>
    <property type="project" value="TreeGrafter"/>
</dbReference>
<feature type="region of interest" description="Disordered" evidence="5">
    <location>
        <begin position="1"/>
        <end position="38"/>
    </location>
</feature>
<dbReference type="PANTHER" id="PTHR23325">
    <property type="entry name" value="SERUM RESPONSE FACTOR-BINDING"/>
    <property type="match status" value="1"/>
</dbReference>
<dbReference type="InterPro" id="IPR015158">
    <property type="entry name" value="Bud22_dom"/>
</dbReference>
<sequence length="290" mass="32977">MPHFSNVVDNNTLKPVEQLQEDKDKTNVKVKPGTNTEKKLICERENVQKTLASERICLPDEFSVKAAEQDALVQGETNTELETPEGKKLTRVDISRVIKESRSDASDTEESDKEKEYFDDSTEERFCNQSSGSEDSDSSDDFFIGKAKKKKKRGGDDDLSSLKEKERLKKAKDSKFVTVQEASMEEGNPSAKAMKLESVFCSSLSNSKQKSQNIKRSNKDWPPKHRRAGTAFAKYEPRKQQLVKGAGIKHESKKEQLEQPLHPSWEASKRRREQVSQITAFQGKRIKFDD</sequence>
<dbReference type="GeneTree" id="ENSGT00390000006478"/>
<evidence type="ECO:0000256" key="2">
    <source>
        <dbReference type="ARBA" id="ARBA00023054"/>
    </source>
</evidence>
<reference evidence="7" key="1">
    <citation type="submission" date="2025-08" db="UniProtKB">
        <authorList>
            <consortium name="Ensembl"/>
        </authorList>
    </citation>
    <scope>IDENTIFICATION</scope>
</reference>
<evidence type="ECO:0000256" key="5">
    <source>
        <dbReference type="SAM" id="MobiDB-lite"/>
    </source>
</evidence>
<dbReference type="Pfam" id="PF09073">
    <property type="entry name" value="BUD22"/>
    <property type="match status" value="1"/>
</dbReference>
<dbReference type="PANTHER" id="PTHR23325:SF1">
    <property type="entry name" value="SERUM RESPONSE FACTOR-BINDING PROTEIN 1"/>
    <property type="match status" value="1"/>
</dbReference>
<feature type="domain" description="Bud22" evidence="6">
    <location>
        <begin position="208"/>
        <end position="289"/>
    </location>
</feature>
<evidence type="ECO:0000256" key="3">
    <source>
        <dbReference type="ARBA" id="ARBA00025646"/>
    </source>
</evidence>
<proteinExistence type="predicted"/>
<feature type="region of interest" description="Disordered" evidence="5">
    <location>
        <begin position="97"/>
        <end position="175"/>
    </location>
</feature>
<dbReference type="Proteomes" id="UP000694392">
    <property type="component" value="Unplaced"/>
</dbReference>
<organism evidence="7 8">
    <name type="scientific">Sphenodon punctatus</name>
    <name type="common">Tuatara</name>
    <name type="synonym">Hatteria punctata</name>
    <dbReference type="NCBI Taxonomy" id="8508"/>
    <lineage>
        <taxon>Eukaryota</taxon>
        <taxon>Metazoa</taxon>
        <taxon>Chordata</taxon>
        <taxon>Craniata</taxon>
        <taxon>Vertebrata</taxon>
        <taxon>Euteleostomi</taxon>
        <taxon>Lepidosauria</taxon>
        <taxon>Sphenodontia</taxon>
        <taxon>Sphenodontidae</taxon>
        <taxon>Sphenodon</taxon>
    </lineage>
</organism>
<evidence type="ECO:0000256" key="4">
    <source>
        <dbReference type="ARBA" id="ARBA00033254"/>
    </source>
</evidence>
<feature type="compositionally biased region" description="Low complexity" evidence="5">
    <location>
        <begin position="204"/>
        <end position="215"/>
    </location>
</feature>
<evidence type="ECO:0000256" key="1">
    <source>
        <dbReference type="ARBA" id="ARBA00013459"/>
    </source>
</evidence>
<dbReference type="AlphaFoldDB" id="A0A8D0GVG0"/>
<feature type="compositionally biased region" description="Basic and acidic residues" evidence="5">
    <location>
        <begin position="248"/>
        <end position="257"/>
    </location>
</feature>
<feature type="compositionally biased region" description="Basic and acidic residues" evidence="5">
    <location>
        <begin position="112"/>
        <end position="126"/>
    </location>
</feature>
<keyword evidence="2" id="KW-0175">Coiled coil</keyword>
<reference evidence="7" key="2">
    <citation type="submission" date="2025-09" db="UniProtKB">
        <authorList>
            <consortium name="Ensembl"/>
        </authorList>
    </citation>
    <scope>IDENTIFICATION</scope>
</reference>
<evidence type="ECO:0000259" key="6">
    <source>
        <dbReference type="Pfam" id="PF09073"/>
    </source>
</evidence>
<comment type="function">
    <text evidence="3">May be involved in regulating transcriptional activation of cardiac genes during the aging process. May play a role in biosynthesis and/or processing of SLC2A4 in adipose cells.</text>
</comment>
<feature type="region of interest" description="Disordered" evidence="5">
    <location>
        <begin position="204"/>
        <end position="278"/>
    </location>
</feature>
<gene>
    <name evidence="7" type="primary">SRFBP1</name>
</gene>
<evidence type="ECO:0000313" key="8">
    <source>
        <dbReference type="Proteomes" id="UP000694392"/>
    </source>
</evidence>
<evidence type="ECO:0000313" key="7">
    <source>
        <dbReference type="Ensembl" id="ENSSPUP00000012007.1"/>
    </source>
</evidence>
<name>A0A8D0GVG0_SPHPU</name>
<dbReference type="GO" id="GO:0005634">
    <property type="term" value="C:nucleus"/>
    <property type="evidence" value="ECO:0007669"/>
    <property type="project" value="TreeGrafter"/>
</dbReference>
<protein>
    <recommendedName>
        <fullName evidence="1">Serum response factor-binding protein 1</fullName>
    </recommendedName>
    <alternativeName>
        <fullName evidence="4">SRF-dependent transcription regulation-associated protein</fullName>
    </alternativeName>
</protein>
<dbReference type="InterPro" id="IPR037393">
    <property type="entry name" value="Bud22/SRFB1"/>
</dbReference>